<evidence type="ECO:0000259" key="4">
    <source>
        <dbReference type="PROSITE" id="PS50956"/>
    </source>
</evidence>
<evidence type="ECO:0000313" key="6">
    <source>
        <dbReference type="Proteomes" id="UP000301309"/>
    </source>
</evidence>
<dbReference type="GO" id="GO:0043200">
    <property type="term" value="P:response to amino acid"/>
    <property type="evidence" value="ECO:0007669"/>
    <property type="project" value="TreeGrafter"/>
</dbReference>
<dbReference type="InterPro" id="IPR036390">
    <property type="entry name" value="WH_DNA-bd_sf"/>
</dbReference>
<evidence type="ECO:0000256" key="2">
    <source>
        <dbReference type="ARBA" id="ARBA00023125"/>
    </source>
</evidence>
<dbReference type="InterPro" id="IPR011008">
    <property type="entry name" value="Dimeric_a/b-barrel"/>
</dbReference>
<name>A0A4D4KTL6_STRVO</name>
<keyword evidence="3" id="KW-0804">Transcription</keyword>
<dbReference type="SUPFAM" id="SSF54909">
    <property type="entry name" value="Dimeric alpha+beta barrel"/>
    <property type="match status" value="2"/>
</dbReference>
<keyword evidence="2" id="KW-0238">DNA-binding</keyword>
<dbReference type="GO" id="GO:0043565">
    <property type="term" value="F:sequence-specific DNA binding"/>
    <property type="evidence" value="ECO:0007669"/>
    <property type="project" value="InterPro"/>
</dbReference>
<dbReference type="RefSeq" id="WP_137975851.1">
    <property type="nucleotide sequence ID" value="NZ_BAAASO010000074.1"/>
</dbReference>
<dbReference type="InterPro" id="IPR019887">
    <property type="entry name" value="Tscrpt_reg_AsnC/Lrp_C"/>
</dbReference>
<dbReference type="SUPFAM" id="SSF46785">
    <property type="entry name" value="Winged helix' DNA-binding domain"/>
    <property type="match status" value="2"/>
</dbReference>
<keyword evidence="6" id="KW-1185">Reference proteome</keyword>
<protein>
    <submittedName>
        <fullName evidence="5">AsnC family transcriptional regulator</fullName>
    </submittedName>
</protein>
<reference evidence="5 6" key="1">
    <citation type="journal article" date="2020" name="Int. J. Syst. Evol. Microbiol.">
        <title>Reclassification of Streptomyces castelarensis and Streptomyces sporoclivatus as later heterotypic synonyms of Streptomyces antimycoticus.</title>
        <authorList>
            <person name="Komaki H."/>
            <person name="Tamura T."/>
        </authorList>
    </citation>
    <scope>NUCLEOTIDE SEQUENCE [LARGE SCALE GENOMIC DNA]</scope>
    <source>
        <strain evidence="5 6">NBRC 13459</strain>
    </source>
</reference>
<evidence type="ECO:0000256" key="1">
    <source>
        <dbReference type="ARBA" id="ARBA00023015"/>
    </source>
</evidence>
<dbReference type="Gene3D" id="1.10.10.10">
    <property type="entry name" value="Winged helix-like DNA-binding domain superfamily/Winged helix DNA-binding domain"/>
    <property type="match status" value="2"/>
</dbReference>
<organism evidence="5 6">
    <name type="scientific">Streptomyces violaceusniger</name>
    <dbReference type="NCBI Taxonomy" id="68280"/>
    <lineage>
        <taxon>Bacteria</taxon>
        <taxon>Bacillati</taxon>
        <taxon>Actinomycetota</taxon>
        <taxon>Actinomycetes</taxon>
        <taxon>Kitasatosporales</taxon>
        <taxon>Streptomycetaceae</taxon>
        <taxon>Streptomyces</taxon>
        <taxon>Streptomyces violaceusniger group</taxon>
    </lineage>
</organism>
<keyword evidence="1" id="KW-0805">Transcription regulation</keyword>
<proteinExistence type="predicted"/>
<dbReference type="PRINTS" id="PR00033">
    <property type="entry name" value="HTHASNC"/>
</dbReference>
<dbReference type="AlphaFoldDB" id="A0A4D4KTL6"/>
<dbReference type="InterPro" id="IPR000485">
    <property type="entry name" value="AsnC-type_HTH_dom"/>
</dbReference>
<dbReference type="Pfam" id="PF01037">
    <property type="entry name" value="AsnC_trans_reg"/>
    <property type="match status" value="1"/>
</dbReference>
<dbReference type="Pfam" id="PF13404">
    <property type="entry name" value="HTH_AsnC-type"/>
    <property type="match status" value="2"/>
</dbReference>
<dbReference type="GO" id="GO:0005829">
    <property type="term" value="C:cytosol"/>
    <property type="evidence" value="ECO:0007669"/>
    <property type="project" value="TreeGrafter"/>
</dbReference>
<dbReference type="InterPro" id="IPR036388">
    <property type="entry name" value="WH-like_DNA-bd_sf"/>
</dbReference>
<dbReference type="OrthoDB" id="4050641at2"/>
<dbReference type="Proteomes" id="UP000301309">
    <property type="component" value="Unassembled WGS sequence"/>
</dbReference>
<feature type="domain" description="HTH asnC-type" evidence="4">
    <location>
        <begin position="177"/>
        <end position="237"/>
    </location>
</feature>
<dbReference type="PANTHER" id="PTHR30154">
    <property type="entry name" value="LEUCINE-RESPONSIVE REGULATORY PROTEIN"/>
    <property type="match status" value="1"/>
</dbReference>
<sequence length="341" mass="37777">MPHDSVDEKDLELINALQLSPRASWAQLGRALALDPVTVARRWEQLNEAGLAWVTCVVGPALHSEFCMAYIEIECIPDRLDDTATALSAEPQVRYVHHLTGPYDLLAVAALRTPAEVSAYLRGTVGRLPGVRAYRAQMRTVGYSEPSRWRLRSLERSQQRALEPAGAPSATVGGARVDTVDRELYRLLHEDGRMSYAELADRAGISEPTARRRVKRLLAHRLLRLRCEMAQSLSGWPDSAVLWASVASQHLEATARSLTTLPDVRLCCALTGERNLLMMVWLRSLGDLPQLEATLTERSRHLCIVDRAACLHTVKQMGRLLDSEGRSVGHVPPNAEVFLGA</sequence>
<gene>
    <name evidence="5" type="ORF">SVIO_003710</name>
</gene>
<evidence type="ECO:0000313" key="5">
    <source>
        <dbReference type="EMBL" id="GDY49748.1"/>
    </source>
</evidence>
<dbReference type="Gene3D" id="3.30.70.920">
    <property type="match status" value="2"/>
</dbReference>
<dbReference type="EMBL" id="BJHW01000001">
    <property type="protein sequence ID" value="GDY49748.1"/>
    <property type="molecule type" value="Genomic_DNA"/>
</dbReference>
<evidence type="ECO:0000256" key="3">
    <source>
        <dbReference type="ARBA" id="ARBA00023163"/>
    </source>
</evidence>
<comment type="caution">
    <text evidence="5">The sequence shown here is derived from an EMBL/GenBank/DDBJ whole genome shotgun (WGS) entry which is preliminary data.</text>
</comment>
<dbReference type="InterPro" id="IPR019888">
    <property type="entry name" value="Tscrpt_reg_AsnC-like"/>
</dbReference>
<dbReference type="PROSITE" id="PS50956">
    <property type="entry name" value="HTH_ASNC_2"/>
    <property type="match status" value="1"/>
</dbReference>
<dbReference type="SMART" id="SM00344">
    <property type="entry name" value="HTH_ASNC"/>
    <property type="match status" value="2"/>
</dbReference>
<accession>A0A4D4KTL6</accession>
<dbReference type="PANTHER" id="PTHR30154:SF34">
    <property type="entry name" value="TRANSCRIPTIONAL REGULATOR AZLB"/>
    <property type="match status" value="1"/>
</dbReference>